<dbReference type="OrthoDB" id="10355254at2759"/>
<dbReference type="SMR" id="A0A1I7RW14"/>
<evidence type="ECO:0000313" key="3">
    <source>
        <dbReference type="Proteomes" id="UP000095284"/>
    </source>
</evidence>
<keyword evidence="4" id="KW-1185">Reference proteome</keyword>
<evidence type="ECO:0000313" key="4">
    <source>
        <dbReference type="Proteomes" id="UP000659654"/>
    </source>
</evidence>
<organism evidence="3 5">
    <name type="scientific">Bursaphelenchus xylophilus</name>
    <name type="common">Pinewood nematode worm</name>
    <name type="synonym">Aphelenchoides xylophilus</name>
    <dbReference type="NCBI Taxonomy" id="6326"/>
    <lineage>
        <taxon>Eukaryota</taxon>
        <taxon>Metazoa</taxon>
        <taxon>Ecdysozoa</taxon>
        <taxon>Nematoda</taxon>
        <taxon>Chromadorea</taxon>
        <taxon>Rhabditida</taxon>
        <taxon>Tylenchina</taxon>
        <taxon>Tylenchomorpha</taxon>
        <taxon>Aphelenchoidea</taxon>
        <taxon>Aphelenchoididae</taxon>
        <taxon>Bursaphelenchus</taxon>
    </lineage>
</organism>
<evidence type="ECO:0000313" key="1">
    <source>
        <dbReference type="EMBL" id="CAD5214485.1"/>
    </source>
</evidence>
<dbReference type="Proteomes" id="UP000095284">
    <property type="component" value="Unplaced"/>
</dbReference>
<accession>A0A1I7RW14</accession>
<evidence type="ECO:0000313" key="2">
    <source>
        <dbReference type="EMBL" id="CAG9095002.1"/>
    </source>
</evidence>
<dbReference type="Proteomes" id="UP000582659">
    <property type="component" value="Unassembled WGS sequence"/>
</dbReference>
<dbReference type="EMBL" id="CAJFDI010000002">
    <property type="protein sequence ID" value="CAD5214485.1"/>
    <property type="molecule type" value="Genomic_DNA"/>
</dbReference>
<reference evidence="2" key="2">
    <citation type="submission" date="2020-08" db="EMBL/GenBank/DDBJ databases">
        <authorList>
            <person name="Kikuchi T."/>
        </authorList>
    </citation>
    <scope>NUCLEOTIDE SEQUENCE</scope>
    <source>
        <strain evidence="1">Ka4C1</strain>
    </source>
</reference>
<sequence>MEGRADGLKNGFSFLENLSKITYHCFNEKLKPIRLHAFLDDLITIKGVDLIRAVAIKEGLDPDRILFSELYDKTEQKVEEFEGNQIIMSGAEVFLVFDQSGKILPRSEEFTEVPPELEGDSLAEILKESKDYHVLMEKIVEGGYLSQPELKEVTKFVAQRLQNFVFTRPANRTERSAWLKHLFIPYPKFDMRQLLFRTGPHPHKFDAFLFNTFFNAKTKRRRIFKKFSETGEGIPQ</sequence>
<protein>
    <submittedName>
        <fullName evidence="1">(pine wood nematode) hypothetical protein</fullName>
    </submittedName>
</protein>
<name>A0A1I7RW14_BURXY</name>
<dbReference type="AlphaFoldDB" id="A0A1I7RW14"/>
<gene>
    <name evidence="1" type="ORF">BXYJ_LOCUS3553</name>
</gene>
<dbReference type="EMBL" id="CAJFCV020000002">
    <property type="protein sequence ID" value="CAG9095002.1"/>
    <property type="molecule type" value="Genomic_DNA"/>
</dbReference>
<dbReference type="Proteomes" id="UP000659654">
    <property type="component" value="Unassembled WGS sequence"/>
</dbReference>
<proteinExistence type="predicted"/>
<dbReference type="WBParaSite" id="BXY_0492700.1">
    <property type="protein sequence ID" value="BXY_0492700.1"/>
    <property type="gene ID" value="BXY_0492700"/>
</dbReference>
<reference evidence="5" key="1">
    <citation type="submission" date="2016-11" db="UniProtKB">
        <authorList>
            <consortium name="WormBaseParasite"/>
        </authorList>
    </citation>
    <scope>IDENTIFICATION</scope>
</reference>
<evidence type="ECO:0000313" key="5">
    <source>
        <dbReference type="WBParaSite" id="BXY_0492700.1"/>
    </source>
</evidence>